<dbReference type="Gene3D" id="2.10.109.10">
    <property type="entry name" value="Umud Fragment, subunit A"/>
    <property type="match status" value="1"/>
</dbReference>
<comment type="caution">
    <text evidence="2">The sequence shown here is derived from an EMBL/GenBank/DDBJ whole genome shotgun (WGS) entry which is preliminary data.</text>
</comment>
<sequence>MGFPSPATDYVEHRISLDGLCNTRAPSVYLFKAGETVMRAGISKGSLLVVDSAITPSDGNVVVAMIDGTFRVARYCTHPAPYLEDMNVPGRRLATAGEDVMQGEETICFGVVTHALGVLRSAYQ</sequence>
<evidence type="ECO:0000313" key="3">
    <source>
        <dbReference type="Proteomes" id="UP000566985"/>
    </source>
</evidence>
<dbReference type="AlphaFoldDB" id="A0A7Y6NH47"/>
<dbReference type="InterPro" id="IPR015927">
    <property type="entry name" value="Peptidase_S24_S26A/B/C"/>
</dbReference>
<gene>
    <name evidence="2" type="ORF">HU668_17985</name>
</gene>
<dbReference type="SUPFAM" id="SSF51306">
    <property type="entry name" value="LexA/Signal peptidase"/>
    <property type="match status" value="1"/>
</dbReference>
<proteinExistence type="predicted"/>
<dbReference type="InterPro" id="IPR036286">
    <property type="entry name" value="LexA/Signal_pep-like_sf"/>
</dbReference>
<dbReference type="Pfam" id="PF00717">
    <property type="entry name" value="Peptidase_S24"/>
    <property type="match status" value="1"/>
</dbReference>
<dbReference type="CDD" id="cd06529">
    <property type="entry name" value="S24_LexA-like"/>
    <property type="match status" value="1"/>
</dbReference>
<reference evidence="2 3" key="1">
    <citation type="submission" date="2020-05" db="EMBL/GenBank/DDBJ databases">
        <title>Whole Genome Sequences of Enterobacteriales Associated with the International Space Station.</title>
        <authorList>
            <person name="Bharadwaj A."/>
            <person name="Daudu R."/>
            <person name="Singh N."/>
            <person name="Wood J."/>
            <person name="Debieu M."/>
            <person name="Mason C."/>
            <person name="Wang C."/>
            <person name="Venkateswaran K."/>
        </authorList>
    </citation>
    <scope>NUCLEOTIDE SEQUENCE [LARGE SCALE GENOMIC DNA]</scope>
    <source>
        <strain evidence="2 3">IF5SW-B1</strain>
    </source>
</reference>
<evidence type="ECO:0000313" key="2">
    <source>
        <dbReference type="EMBL" id="NUY98348.1"/>
    </source>
</evidence>
<name>A0A7Y6NH47_9GAMM</name>
<dbReference type="Proteomes" id="UP000566985">
    <property type="component" value="Unassembled WGS sequence"/>
</dbReference>
<organism evidence="2 3">
    <name type="scientific">Pantoea brenneri</name>
    <dbReference type="NCBI Taxonomy" id="472694"/>
    <lineage>
        <taxon>Bacteria</taxon>
        <taxon>Pseudomonadati</taxon>
        <taxon>Pseudomonadota</taxon>
        <taxon>Gammaproteobacteria</taxon>
        <taxon>Enterobacterales</taxon>
        <taxon>Erwiniaceae</taxon>
        <taxon>Pantoea</taxon>
    </lineage>
</organism>
<evidence type="ECO:0000259" key="1">
    <source>
        <dbReference type="Pfam" id="PF00717"/>
    </source>
</evidence>
<protein>
    <submittedName>
        <fullName evidence="2">LexA family transcriptional regulator</fullName>
    </submittedName>
</protein>
<dbReference type="InterPro" id="IPR039418">
    <property type="entry name" value="LexA-like"/>
</dbReference>
<dbReference type="RefSeq" id="WP_069729465.1">
    <property type="nucleotide sequence ID" value="NZ_JABWPE010000025.1"/>
</dbReference>
<dbReference type="GeneID" id="57347029"/>
<accession>A0A7Y6NH47</accession>
<feature type="domain" description="Peptidase S24/S26A/S26B/S26C" evidence="1">
    <location>
        <begin position="1"/>
        <end position="75"/>
    </location>
</feature>
<dbReference type="EMBL" id="JABWPM010000025">
    <property type="protein sequence ID" value="NUY98348.1"/>
    <property type="molecule type" value="Genomic_DNA"/>
</dbReference>